<comment type="cofactor">
    <cofactor evidence="6">
        <name>Mg(2+)</name>
        <dbReference type="ChEBI" id="CHEBI:18420"/>
    </cofactor>
</comment>
<feature type="active site" evidence="6">
    <location>
        <position position="23"/>
    </location>
</feature>
<evidence type="ECO:0000256" key="1">
    <source>
        <dbReference type="ARBA" id="ARBA00022517"/>
    </source>
</evidence>
<sequence>MEMSLSEKDIKGLNPLVLAYIGDAVYEVHIRKYLVNIQKTGVNQLHKKATQFVKAKAQATIVHYLMDTLTEEEITIVKRGRNSKSNTSPKNANISDYHYATGYEALVGYLYLMKRQERLANIIAQSIEFIERQIEDRL</sequence>
<reference evidence="8" key="1">
    <citation type="submission" date="2022-07" db="EMBL/GenBank/DDBJ databases">
        <title>Enhanced cultured diversity of the mouse gut microbiota enables custom-made synthetic communities.</title>
        <authorList>
            <person name="Afrizal A."/>
        </authorList>
    </citation>
    <scope>NUCLEOTIDE SEQUENCE</scope>
    <source>
        <strain evidence="8">DSM 28593</strain>
    </source>
</reference>
<keyword evidence="6" id="KW-0699">rRNA-binding</keyword>
<keyword evidence="4 6" id="KW-0255">Endonuclease</keyword>
<comment type="subunit">
    <text evidence="6">Homodimer.</text>
</comment>
<protein>
    <recommendedName>
        <fullName evidence="6">Mini-ribonuclease 3</fullName>
        <shortName evidence="6">Mini-3</shortName>
        <shortName evidence="6">Mini-RNase 3</shortName>
        <ecNumber evidence="6">3.1.26.-</ecNumber>
    </recommendedName>
    <alternativeName>
        <fullName evidence="6">Mini-RNase III</fullName>
        <shortName evidence="6">Mini-III</shortName>
    </alternativeName>
</protein>
<keyword evidence="6" id="KW-0460">Magnesium</keyword>
<dbReference type="PANTHER" id="PTHR34276:SF1">
    <property type="entry name" value="MINI-RIBONUCLEASE 3"/>
    <property type="match status" value="1"/>
</dbReference>
<comment type="caution">
    <text evidence="8">The sequence shown here is derived from an EMBL/GenBank/DDBJ whole genome shotgun (WGS) entry which is preliminary data.</text>
</comment>
<evidence type="ECO:0000259" key="7">
    <source>
        <dbReference type="Pfam" id="PF00636"/>
    </source>
</evidence>
<keyword evidence="3 6" id="KW-0540">Nuclease</keyword>
<dbReference type="SUPFAM" id="SSF69065">
    <property type="entry name" value="RNase III domain-like"/>
    <property type="match status" value="1"/>
</dbReference>
<dbReference type="HAMAP" id="MF_01468">
    <property type="entry name" value="RNase_Mini_III"/>
    <property type="match status" value="1"/>
</dbReference>
<feature type="domain" description="RNase III" evidence="7">
    <location>
        <begin position="17"/>
        <end position="113"/>
    </location>
</feature>
<gene>
    <name evidence="6" type="primary">mrnC</name>
    <name evidence="8" type="ORF">NSA47_06745</name>
</gene>
<organism evidence="8 9">
    <name type="scientific">Irregularibacter muris</name>
    <dbReference type="NCBI Taxonomy" id="1796619"/>
    <lineage>
        <taxon>Bacteria</taxon>
        <taxon>Bacillati</taxon>
        <taxon>Bacillota</taxon>
        <taxon>Clostridia</taxon>
        <taxon>Eubacteriales</taxon>
        <taxon>Eubacteriaceae</taxon>
        <taxon>Irregularibacter</taxon>
    </lineage>
</organism>
<dbReference type="AlphaFoldDB" id="A0AAE3HHI7"/>
<keyword evidence="6" id="KW-0963">Cytoplasm</keyword>
<dbReference type="PIRSF" id="PIRSF005520">
    <property type="entry name" value="UCP005520"/>
    <property type="match status" value="1"/>
</dbReference>
<dbReference type="EMBL" id="JANKAS010000004">
    <property type="protein sequence ID" value="MCR1898688.1"/>
    <property type="molecule type" value="Genomic_DNA"/>
</dbReference>
<keyword evidence="9" id="KW-1185">Reference proteome</keyword>
<dbReference type="InterPro" id="IPR008226">
    <property type="entry name" value="Mini3_fam"/>
</dbReference>
<evidence type="ECO:0000256" key="3">
    <source>
        <dbReference type="ARBA" id="ARBA00022722"/>
    </source>
</evidence>
<dbReference type="InterPro" id="IPR000999">
    <property type="entry name" value="RNase_III_dom"/>
</dbReference>
<evidence type="ECO:0000256" key="4">
    <source>
        <dbReference type="ARBA" id="ARBA00022759"/>
    </source>
</evidence>
<dbReference type="GO" id="GO:0019843">
    <property type="term" value="F:rRNA binding"/>
    <property type="evidence" value="ECO:0007669"/>
    <property type="project" value="UniProtKB-UniRule"/>
</dbReference>
<comment type="similarity">
    <text evidence="6">Belongs to the MrnC RNase family.</text>
</comment>
<accession>A0AAE3HHI7</accession>
<proteinExistence type="inferred from homology"/>
<dbReference type="GO" id="GO:0004525">
    <property type="term" value="F:ribonuclease III activity"/>
    <property type="evidence" value="ECO:0007669"/>
    <property type="project" value="InterPro"/>
</dbReference>
<keyword evidence="2 6" id="KW-0698">rRNA processing</keyword>
<dbReference type="EC" id="3.1.26.-" evidence="6"/>
<comment type="function">
    <text evidence="6">Involved in correct processing of both the 5' and 3' ends of 23S rRNA precursor. Processes 30S rRNA precursor transcript even in absence of ribonuclease 3 (Rnc); Rnc processes 30S rRNA into smaller rRNA precursors.</text>
</comment>
<name>A0AAE3HHI7_9FIRM</name>
<dbReference type="GO" id="GO:0006364">
    <property type="term" value="P:rRNA processing"/>
    <property type="evidence" value="ECO:0007669"/>
    <property type="project" value="UniProtKB-UniRule"/>
</dbReference>
<evidence type="ECO:0000313" key="9">
    <source>
        <dbReference type="Proteomes" id="UP001205748"/>
    </source>
</evidence>
<keyword evidence="1 6" id="KW-0690">Ribosome biogenesis</keyword>
<evidence type="ECO:0000256" key="5">
    <source>
        <dbReference type="ARBA" id="ARBA00022801"/>
    </source>
</evidence>
<evidence type="ECO:0000256" key="6">
    <source>
        <dbReference type="HAMAP-Rule" id="MF_01468"/>
    </source>
</evidence>
<dbReference type="GO" id="GO:0005737">
    <property type="term" value="C:cytoplasm"/>
    <property type="evidence" value="ECO:0007669"/>
    <property type="project" value="UniProtKB-SubCell"/>
</dbReference>
<comment type="subcellular location">
    <subcellularLocation>
        <location evidence="6">Cytoplasm</location>
    </subcellularLocation>
</comment>
<dbReference type="PANTHER" id="PTHR34276">
    <property type="entry name" value="MINI-RIBONUCLEASE 3"/>
    <property type="match status" value="1"/>
</dbReference>
<keyword evidence="6" id="KW-0694">RNA-binding</keyword>
<dbReference type="Proteomes" id="UP001205748">
    <property type="component" value="Unassembled WGS sequence"/>
</dbReference>
<evidence type="ECO:0000313" key="8">
    <source>
        <dbReference type="EMBL" id="MCR1898688.1"/>
    </source>
</evidence>
<dbReference type="InterPro" id="IPR036389">
    <property type="entry name" value="RNase_III_sf"/>
</dbReference>
<dbReference type="Pfam" id="PF00636">
    <property type="entry name" value="Ribonuclease_3"/>
    <property type="match status" value="1"/>
</dbReference>
<dbReference type="Gene3D" id="1.10.1520.10">
    <property type="entry name" value="Ribonuclease III domain"/>
    <property type="match status" value="1"/>
</dbReference>
<keyword evidence="5 6" id="KW-0378">Hydrolase</keyword>
<evidence type="ECO:0000256" key="2">
    <source>
        <dbReference type="ARBA" id="ARBA00022552"/>
    </source>
</evidence>